<evidence type="ECO:0000256" key="2">
    <source>
        <dbReference type="ARBA" id="ARBA00022801"/>
    </source>
</evidence>
<gene>
    <name evidence="4" type="ORF">SAMN04488528_101846</name>
</gene>
<dbReference type="InterPro" id="IPR023827">
    <property type="entry name" value="Peptidase_S8_Asp-AS"/>
</dbReference>
<feature type="signal peptide" evidence="3">
    <location>
        <begin position="1"/>
        <end position="22"/>
    </location>
</feature>
<evidence type="ECO:0000256" key="1">
    <source>
        <dbReference type="ARBA" id="ARBA00011073"/>
    </source>
</evidence>
<keyword evidence="3" id="KW-0732">Signal</keyword>
<dbReference type="PROSITE" id="PS00136">
    <property type="entry name" value="SUBTILASE_ASP"/>
    <property type="match status" value="1"/>
</dbReference>
<dbReference type="Proteomes" id="UP000198619">
    <property type="component" value="Unassembled WGS sequence"/>
</dbReference>
<reference evidence="4 5" key="1">
    <citation type="submission" date="2016-10" db="EMBL/GenBank/DDBJ databases">
        <authorList>
            <person name="de Groot N.N."/>
        </authorList>
    </citation>
    <scope>NUCLEOTIDE SEQUENCE [LARGE SCALE GENOMIC DNA]</scope>
    <source>
        <strain evidence="4 5">DSM 12271</strain>
    </source>
</reference>
<dbReference type="SUPFAM" id="SSF52743">
    <property type="entry name" value="Subtilisin-like"/>
    <property type="match status" value="1"/>
</dbReference>
<sequence>MYKSFKTGLLKIMALTMLSAMSFGFIPQNVGAEEIKGVVNVPLSIEAKEQVLNKISPNIIGIENKLNENKDPDEILRVIDELEGKLGIKLMDKGEKPGQEEINTVEKSHKTIKESIEALENKDIRHSYKNVINELSLDIKKSKINKIESIDEVFRVIEATEYNPEMNNKRKEIKVEEAWENYSLKGEGTAAAIIDSGVGYDHKGFMNQENKSKERLNKQLLEKIKQSGIMHIDKNTENYFSDKFGGSLIPAIYLMRNAKEIKAEILNDKGEVVRKIGTIEAIKKQISAMREIRWDGQVYNEETKQLEIAKEGQYTYKLTITIGFEGAKEQTLEVPIKIDITAPEVNILKYEKLGDNEFKIYFNVNDNMSKFDNKNTIPILINGELNEEATKQEAVYDKDKGAFYKILKGLEDNTFNEITVGAFDNAKNFGASSIAIKIGDVAPAKVEVDGLEISTEVEPMIVDKNEIAVTGKVSRKIKSLKIGGNEVEFSKSDENGIVKFSYDLKLKQGFNTVNIRAEDFDGKVIIDYGGKFICDTINPTISITNPEVKGGKIYTNGKSQIILKGIVYDNLNNYEFYADGELIKKEIIGGYNNTEINRYNFELRYDNVKNGQNINLKVIDDVENKTEVNLTVVK</sequence>
<dbReference type="InterPro" id="IPR036852">
    <property type="entry name" value="Peptidase_S8/S53_dom_sf"/>
</dbReference>
<dbReference type="Gene3D" id="2.60.40.4070">
    <property type="match status" value="1"/>
</dbReference>
<proteinExistence type="inferred from homology"/>
<feature type="chain" id="PRO_5039155374" description="Ig-like domain (Group 3)" evidence="3">
    <location>
        <begin position="23"/>
        <end position="634"/>
    </location>
</feature>
<dbReference type="OrthoDB" id="9762689at2"/>
<dbReference type="GO" id="GO:0006508">
    <property type="term" value="P:proteolysis"/>
    <property type="evidence" value="ECO:0007669"/>
    <property type="project" value="InterPro"/>
</dbReference>
<dbReference type="Gene3D" id="2.60.40.10">
    <property type="entry name" value="Immunoglobulins"/>
    <property type="match status" value="1"/>
</dbReference>
<evidence type="ECO:0008006" key="6">
    <source>
        <dbReference type="Google" id="ProtNLM"/>
    </source>
</evidence>
<evidence type="ECO:0000256" key="3">
    <source>
        <dbReference type="SAM" id="SignalP"/>
    </source>
</evidence>
<dbReference type="AlphaFoldDB" id="A0A1I0ZCD0"/>
<dbReference type="GO" id="GO:0004252">
    <property type="term" value="F:serine-type endopeptidase activity"/>
    <property type="evidence" value="ECO:0007669"/>
    <property type="project" value="InterPro"/>
</dbReference>
<dbReference type="Gene3D" id="3.40.50.200">
    <property type="entry name" value="Peptidase S8/S53 domain"/>
    <property type="match status" value="1"/>
</dbReference>
<dbReference type="InterPro" id="IPR013783">
    <property type="entry name" value="Ig-like_fold"/>
</dbReference>
<keyword evidence="2" id="KW-0378">Hydrolase</keyword>
<accession>A0A1I0ZCD0</accession>
<name>A0A1I0ZCD0_9CLOT</name>
<evidence type="ECO:0000313" key="4">
    <source>
        <dbReference type="EMBL" id="SFB21883.1"/>
    </source>
</evidence>
<evidence type="ECO:0000313" key="5">
    <source>
        <dbReference type="Proteomes" id="UP000198619"/>
    </source>
</evidence>
<dbReference type="RefSeq" id="WP_090041706.1">
    <property type="nucleotide sequence ID" value="NZ_FOKI01000018.1"/>
</dbReference>
<protein>
    <recommendedName>
        <fullName evidence="6">Ig-like domain (Group 3)</fullName>
    </recommendedName>
</protein>
<dbReference type="STRING" id="84698.SAMN04488528_101846"/>
<keyword evidence="5" id="KW-1185">Reference proteome</keyword>
<organism evidence="4 5">
    <name type="scientific">Clostridium frigidicarnis</name>
    <dbReference type="NCBI Taxonomy" id="84698"/>
    <lineage>
        <taxon>Bacteria</taxon>
        <taxon>Bacillati</taxon>
        <taxon>Bacillota</taxon>
        <taxon>Clostridia</taxon>
        <taxon>Eubacteriales</taxon>
        <taxon>Clostridiaceae</taxon>
        <taxon>Clostridium</taxon>
    </lineage>
</organism>
<comment type="similarity">
    <text evidence="1">Belongs to the peptidase S8 family.</text>
</comment>
<dbReference type="EMBL" id="FOKI01000018">
    <property type="protein sequence ID" value="SFB21883.1"/>
    <property type="molecule type" value="Genomic_DNA"/>
</dbReference>